<dbReference type="InterPro" id="IPR006171">
    <property type="entry name" value="TOPRIM_dom"/>
</dbReference>
<sequence>MRGLYLPHEPGRLTIASDGDTAGREAAHALAKRAYAAGWAVSQLPAPEGRDWNDIISKKGEAA</sequence>
<dbReference type="Proteomes" id="UP001227162">
    <property type="component" value="Unassembled WGS sequence"/>
</dbReference>
<dbReference type="SUPFAM" id="SSF56731">
    <property type="entry name" value="DNA primase core"/>
    <property type="match status" value="1"/>
</dbReference>
<dbReference type="EMBL" id="JANFFA010000001">
    <property type="protein sequence ID" value="MDQ2092743.1"/>
    <property type="molecule type" value="Genomic_DNA"/>
</dbReference>
<protein>
    <submittedName>
        <fullName evidence="2">Toprim domain-containing protein</fullName>
    </submittedName>
</protein>
<name>A0AAJ1U7X8_9RHOB</name>
<evidence type="ECO:0000313" key="2">
    <source>
        <dbReference type="EMBL" id="MDQ2092743.1"/>
    </source>
</evidence>
<feature type="domain" description="Toprim" evidence="1">
    <location>
        <begin position="5"/>
        <end position="61"/>
    </location>
</feature>
<evidence type="ECO:0000313" key="3">
    <source>
        <dbReference type="Proteomes" id="UP001227162"/>
    </source>
</evidence>
<evidence type="ECO:0000259" key="1">
    <source>
        <dbReference type="Pfam" id="PF13362"/>
    </source>
</evidence>
<keyword evidence="3" id="KW-1185">Reference proteome</keyword>
<gene>
    <name evidence="2" type="ORF">NOI20_01305</name>
</gene>
<organism evidence="2 3">
    <name type="scientific">Rhodalgimonas zhirmunskyi</name>
    <dbReference type="NCBI Taxonomy" id="2964767"/>
    <lineage>
        <taxon>Bacteria</taxon>
        <taxon>Pseudomonadati</taxon>
        <taxon>Pseudomonadota</taxon>
        <taxon>Alphaproteobacteria</taxon>
        <taxon>Rhodobacterales</taxon>
        <taxon>Roseobacteraceae</taxon>
        <taxon>Rhodalgimonas</taxon>
    </lineage>
</organism>
<reference evidence="2" key="1">
    <citation type="submission" date="2022-07" db="EMBL/GenBank/DDBJ databases">
        <authorList>
            <person name="Otstavnykh N."/>
            <person name="Isaeva M."/>
            <person name="Bystritskaya E."/>
        </authorList>
    </citation>
    <scope>NUCLEOTIDE SEQUENCE</scope>
    <source>
        <strain evidence="2">10Alg 79</strain>
    </source>
</reference>
<accession>A0AAJ1U7X8</accession>
<reference evidence="2" key="2">
    <citation type="submission" date="2023-04" db="EMBL/GenBank/DDBJ databases">
        <title>'Rhodoalgimonas zhirmunskyi' gen. nov., isolated from a red alga.</title>
        <authorList>
            <person name="Nedashkovskaya O.I."/>
            <person name="Otstavnykh N.Y."/>
            <person name="Bystritskaya E.P."/>
            <person name="Balabanova L.A."/>
            <person name="Isaeva M.P."/>
        </authorList>
    </citation>
    <scope>NUCLEOTIDE SEQUENCE</scope>
    <source>
        <strain evidence="2">10Alg 79</strain>
    </source>
</reference>
<dbReference type="Pfam" id="PF13362">
    <property type="entry name" value="Toprim_3"/>
    <property type="match status" value="1"/>
</dbReference>
<proteinExistence type="predicted"/>
<dbReference type="Gene3D" id="3.40.1360.10">
    <property type="match status" value="1"/>
</dbReference>
<dbReference type="AlphaFoldDB" id="A0AAJ1U7X8"/>
<comment type="caution">
    <text evidence="2">The sequence shown here is derived from an EMBL/GenBank/DDBJ whole genome shotgun (WGS) entry which is preliminary data.</text>
</comment>